<sequence length="167" mass="18672">MSAWLRTDPWDFPEFFSALILRRMLSDQPIAYVDLRSPAGIGLGAFVYNYDGTVFASDEARMLAEMGDRRFELGNVGEHHYRDLVLSDTLVSAVADSLTQTAPQCSTCVFEPNCGADPVYHHATQGDLLGIKPLSEFCERHKGVITHLFELLEHSPEDAAILRNWAQ</sequence>
<dbReference type="Proteomes" id="UP001165663">
    <property type="component" value="Unassembled WGS sequence"/>
</dbReference>
<dbReference type="Gene3D" id="3.20.20.70">
    <property type="entry name" value="Aldolase class I"/>
    <property type="match status" value="1"/>
</dbReference>
<comment type="caution">
    <text evidence="2">The sequence shown here is derived from an EMBL/GenBank/DDBJ whole genome shotgun (WGS) entry which is preliminary data.</text>
</comment>
<organism evidence="2 3">
    <name type="scientific">Mycobacterium kiyosense</name>
    <dbReference type="NCBI Taxonomy" id="2871094"/>
    <lineage>
        <taxon>Bacteria</taxon>
        <taxon>Bacillati</taxon>
        <taxon>Actinomycetota</taxon>
        <taxon>Actinomycetes</taxon>
        <taxon>Mycobacteriales</taxon>
        <taxon>Mycobacteriaceae</taxon>
        <taxon>Mycobacterium</taxon>
    </lineage>
</organism>
<reference evidence="2" key="1">
    <citation type="submission" date="2022-08" db="EMBL/GenBank/DDBJ databases">
        <title>Mycobacterium kiyosense sp. nov., scotochromogenic slow-glowing species isolated from respiratory specimens.</title>
        <authorList>
            <person name="Fukano H."/>
            <person name="Kazumi Y."/>
            <person name="Sakagami N."/>
            <person name="Ato M."/>
            <person name="Mitarai S."/>
            <person name="Hoshino Y."/>
        </authorList>
    </citation>
    <scope>NUCLEOTIDE SEQUENCE</scope>
    <source>
        <strain evidence="2">1413</strain>
        <strain evidence="1">SRL2020-028</strain>
    </source>
</reference>
<evidence type="ECO:0000313" key="2">
    <source>
        <dbReference type="EMBL" id="GLD31903.1"/>
    </source>
</evidence>
<keyword evidence="3" id="KW-1185">Reference proteome</keyword>
<dbReference type="RefSeq" id="WP_236977813.1">
    <property type="nucleotide sequence ID" value="NZ_BRXE01000114.1"/>
</dbReference>
<proteinExistence type="predicted"/>
<name>A0A9P3Q6S0_9MYCO</name>
<dbReference type="EMBL" id="BRXE01000114">
    <property type="protein sequence ID" value="GLB86068.1"/>
    <property type="molecule type" value="Genomic_DNA"/>
</dbReference>
<dbReference type="GeneID" id="83627917"/>
<protein>
    <recommendedName>
        <fullName evidence="4">His-Xaa-Ser system radical SAM maturase HxsB</fullName>
    </recommendedName>
</protein>
<dbReference type="InterPro" id="IPR013785">
    <property type="entry name" value="Aldolase_TIM"/>
</dbReference>
<accession>A0A9P3Q6S0</accession>
<dbReference type="Proteomes" id="UP001064782">
    <property type="component" value="Unassembled WGS sequence"/>
</dbReference>
<dbReference type="EMBL" id="BRZI01000032">
    <property type="protein sequence ID" value="GLD31903.1"/>
    <property type="molecule type" value="Genomic_DNA"/>
</dbReference>
<evidence type="ECO:0000313" key="3">
    <source>
        <dbReference type="Proteomes" id="UP001064782"/>
    </source>
</evidence>
<evidence type="ECO:0000313" key="1">
    <source>
        <dbReference type="EMBL" id="GLB86068.1"/>
    </source>
</evidence>
<dbReference type="AlphaFoldDB" id="A0A9P3Q6S0"/>
<evidence type="ECO:0008006" key="4">
    <source>
        <dbReference type="Google" id="ProtNLM"/>
    </source>
</evidence>
<gene>
    <name evidence="2" type="ORF">Mkiyose1413_37860</name>
    <name evidence="1" type="ORF">SRL2020028_53240</name>
</gene>